<dbReference type="VEuPathDB" id="AmoebaDB:NAEGRDRAFT_72336"/>
<organism evidence="3">
    <name type="scientific">Naegleria gruberi</name>
    <name type="common">Amoeba</name>
    <dbReference type="NCBI Taxonomy" id="5762"/>
    <lineage>
        <taxon>Eukaryota</taxon>
        <taxon>Discoba</taxon>
        <taxon>Heterolobosea</taxon>
        <taxon>Tetramitia</taxon>
        <taxon>Eutetramitia</taxon>
        <taxon>Vahlkampfiidae</taxon>
        <taxon>Naegleria</taxon>
    </lineage>
</organism>
<feature type="region of interest" description="Disordered" evidence="1">
    <location>
        <begin position="1"/>
        <end position="140"/>
    </location>
</feature>
<feature type="compositionally biased region" description="Basic and acidic residues" evidence="1">
    <location>
        <begin position="125"/>
        <end position="140"/>
    </location>
</feature>
<gene>
    <name evidence="2" type="ORF">NAEGRDRAFT_72336</name>
</gene>
<protein>
    <submittedName>
        <fullName evidence="2">Predicted protein</fullName>
    </submittedName>
</protein>
<accession>D2VTK6</accession>
<dbReference type="Proteomes" id="UP000006671">
    <property type="component" value="Unassembled WGS sequence"/>
</dbReference>
<dbReference type="EMBL" id="GG738896">
    <property type="protein sequence ID" value="EFC39879.1"/>
    <property type="molecule type" value="Genomic_DNA"/>
</dbReference>
<feature type="compositionally biased region" description="Acidic residues" evidence="1">
    <location>
        <begin position="91"/>
        <end position="116"/>
    </location>
</feature>
<evidence type="ECO:0000256" key="1">
    <source>
        <dbReference type="SAM" id="MobiDB-lite"/>
    </source>
</evidence>
<feature type="region of interest" description="Disordered" evidence="1">
    <location>
        <begin position="368"/>
        <end position="389"/>
    </location>
</feature>
<dbReference type="InParanoid" id="D2VTK6"/>
<feature type="compositionally biased region" description="Polar residues" evidence="1">
    <location>
        <begin position="66"/>
        <end position="88"/>
    </location>
</feature>
<feature type="compositionally biased region" description="Polar residues" evidence="1">
    <location>
        <begin position="23"/>
        <end position="34"/>
    </location>
</feature>
<dbReference type="GeneID" id="8854480"/>
<sequence>MSPPRLIPNIINLDDDDDEDLMQFSSSSPLQDDTNIIIAKYLENTSDKENTSDNESTRTTRTSETLHSSWENDTLSELSMNSILTKQTEASDNEDEDLEEDEMETNGSEEETEEEEVIQKKRRHGEVVSKSKRIKTEGETNEHHIPSHLLLTLGQTLFIPYAGDSVLIGNLLDSMVGLSVEEMLEQDMVKMVLSVMQPKEAAEEEWNQRLNEDKSTQWTALLDTYPKLKEYSMFNLKYVHVKECLENDFELRNKFGYVYTIEDEDDNIILWIECENGDKYVDKVSLRSHLKKKRLRSDKPHYKTNCSTFTQLLLKSLPYQAEKIIANGYNEVAFINVEEATKRYGAFILQDKYKLDFSKLGLKEYQVKKNRSKKASKEKEEKKSVSKKP</sequence>
<proteinExistence type="predicted"/>
<name>D2VTK6_NAEGR</name>
<dbReference type="KEGG" id="ngr:NAEGRDRAFT_72336"/>
<feature type="compositionally biased region" description="Basic and acidic residues" evidence="1">
    <location>
        <begin position="45"/>
        <end position="58"/>
    </location>
</feature>
<feature type="compositionally biased region" description="Basic and acidic residues" evidence="1">
    <location>
        <begin position="375"/>
        <end position="389"/>
    </location>
</feature>
<reference evidence="2 3" key="1">
    <citation type="journal article" date="2010" name="Cell">
        <title>The genome of Naegleria gruberi illuminates early eukaryotic versatility.</title>
        <authorList>
            <person name="Fritz-Laylin L.K."/>
            <person name="Prochnik S.E."/>
            <person name="Ginger M.L."/>
            <person name="Dacks J.B."/>
            <person name="Carpenter M.L."/>
            <person name="Field M.C."/>
            <person name="Kuo A."/>
            <person name="Paredez A."/>
            <person name="Chapman J."/>
            <person name="Pham J."/>
            <person name="Shu S."/>
            <person name="Neupane R."/>
            <person name="Cipriano M."/>
            <person name="Mancuso J."/>
            <person name="Tu H."/>
            <person name="Salamov A."/>
            <person name="Lindquist E."/>
            <person name="Shapiro H."/>
            <person name="Lucas S."/>
            <person name="Grigoriev I.V."/>
            <person name="Cande W.Z."/>
            <person name="Fulton C."/>
            <person name="Rokhsar D.S."/>
            <person name="Dawson S.C."/>
        </authorList>
    </citation>
    <scope>NUCLEOTIDE SEQUENCE [LARGE SCALE GENOMIC DNA]</scope>
    <source>
        <strain evidence="2 3">NEG-M</strain>
    </source>
</reference>
<evidence type="ECO:0000313" key="2">
    <source>
        <dbReference type="EMBL" id="EFC39879.1"/>
    </source>
</evidence>
<evidence type="ECO:0000313" key="3">
    <source>
        <dbReference type="Proteomes" id="UP000006671"/>
    </source>
</evidence>
<keyword evidence="3" id="KW-1185">Reference proteome</keyword>
<dbReference type="RefSeq" id="XP_002672623.1">
    <property type="nucleotide sequence ID" value="XM_002672577.1"/>
</dbReference>
<dbReference type="AlphaFoldDB" id="D2VTK6"/>